<keyword evidence="3" id="KW-1185">Reference proteome</keyword>
<protein>
    <submittedName>
        <fullName evidence="2">Uncharacterized protein</fullName>
    </submittedName>
</protein>
<evidence type="ECO:0000313" key="2">
    <source>
        <dbReference type="EMBL" id="RZS76108.1"/>
    </source>
</evidence>
<gene>
    <name evidence="2" type="ORF">EV199_1986</name>
</gene>
<evidence type="ECO:0000313" key="3">
    <source>
        <dbReference type="Proteomes" id="UP000293874"/>
    </source>
</evidence>
<dbReference type="EMBL" id="SGXA01000001">
    <property type="protein sequence ID" value="RZS76108.1"/>
    <property type="molecule type" value="Genomic_DNA"/>
</dbReference>
<comment type="caution">
    <text evidence="2">The sequence shown here is derived from an EMBL/GenBank/DDBJ whole genome shotgun (WGS) entry which is preliminary data.</text>
</comment>
<feature type="region of interest" description="Disordered" evidence="1">
    <location>
        <begin position="1"/>
        <end position="25"/>
    </location>
</feature>
<name>A0A4Q7N509_9BACT</name>
<accession>A0A4Q7N509</accession>
<reference evidence="2 3" key="1">
    <citation type="submission" date="2019-02" db="EMBL/GenBank/DDBJ databases">
        <title>Genomic Encyclopedia of Type Strains, Phase IV (KMG-IV): sequencing the most valuable type-strain genomes for metagenomic binning, comparative biology and taxonomic classification.</title>
        <authorList>
            <person name="Goeker M."/>
        </authorList>
    </citation>
    <scope>NUCLEOTIDE SEQUENCE [LARGE SCALE GENOMIC DNA]</scope>
    <source>
        <strain evidence="2 3">DSM 18116</strain>
    </source>
</reference>
<sequence length="71" mass="7896">MPAAAKIPKMDKLSGCPSKKGVSTEGGQDLKLYIYSRTYSNTRLLKTRSPFFFFPDCNLLKAAITNQLPLL</sequence>
<dbReference type="Proteomes" id="UP000293874">
    <property type="component" value="Unassembled WGS sequence"/>
</dbReference>
<evidence type="ECO:0000256" key="1">
    <source>
        <dbReference type="SAM" id="MobiDB-lite"/>
    </source>
</evidence>
<proteinExistence type="predicted"/>
<organism evidence="2 3">
    <name type="scientific">Pseudobacter ginsenosidimutans</name>
    <dbReference type="NCBI Taxonomy" id="661488"/>
    <lineage>
        <taxon>Bacteria</taxon>
        <taxon>Pseudomonadati</taxon>
        <taxon>Bacteroidota</taxon>
        <taxon>Chitinophagia</taxon>
        <taxon>Chitinophagales</taxon>
        <taxon>Chitinophagaceae</taxon>
        <taxon>Pseudobacter</taxon>
    </lineage>
</organism>
<dbReference type="AlphaFoldDB" id="A0A4Q7N509"/>